<feature type="region of interest" description="Disordered" evidence="1">
    <location>
        <begin position="1"/>
        <end position="22"/>
    </location>
</feature>
<evidence type="ECO:0000313" key="4">
    <source>
        <dbReference type="Proteomes" id="UP000199183"/>
    </source>
</evidence>
<keyword evidence="4" id="KW-1185">Reference proteome</keyword>
<dbReference type="AlphaFoldDB" id="A0A1H4NI67"/>
<feature type="transmembrane region" description="Helical" evidence="2">
    <location>
        <begin position="172"/>
        <end position="193"/>
    </location>
</feature>
<keyword evidence="2" id="KW-0472">Membrane</keyword>
<gene>
    <name evidence="3" type="ORF">SAMN04489806_2196</name>
</gene>
<dbReference type="STRING" id="640635.SAMN04489806_2196"/>
<dbReference type="EMBL" id="FNRY01000001">
    <property type="protein sequence ID" value="SEB94575.1"/>
    <property type="molecule type" value="Genomic_DNA"/>
</dbReference>
<feature type="transmembrane region" description="Helical" evidence="2">
    <location>
        <begin position="104"/>
        <end position="125"/>
    </location>
</feature>
<keyword evidence="2" id="KW-0812">Transmembrane</keyword>
<evidence type="ECO:0000313" key="3">
    <source>
        <dbReference type="EMBL" id="SEB94575.1"/>
    </source>
</evidence>
<protein>
    <submittedName>
        <fullName evidence="3">Uncharacterized protein</fullName>
    </submittedName>
</protein>
<accession>A0A1H4NI67</accession>
<evidence type="ECO:0000256" key="1">
    <source>
        <dbReference type="SAM" id="MobiDB-lite"/>
    </source>
</evidence>
<sequence length="292" mass="30001">MLAGRRGDAGYTEPVGNDAGARLQGGDGEVRAVAREALAVLRRDDARAGGILSGIERLARARRVTPTRGGAVFFTLLGIGLVAAVVSGALAGPPGKRIMIDPATAVPALMAAGIVAVLALAAALARGIHRPVPSDAGVILSVIVALIVAGIAVYRLVVGPSGGTAALPPSAYVLWLAGAAVIVMELVVIAGVLRRAVRSRDAAFARGRPDREPSLRAQAEELAQKDRALSVRTRADWEAALAELQSVPTATIEQARLLGPIGWLAWAAYGRRIDPTELAPHEGGAAHGQPIP</sequence>
<evidence type="ECO:0000256" key="2">
    <source>
        <dbReference type="SAM" id="Phobius"/>
    </source>
</evidence>
<name>A0A1H4NI67_9MICO</name>
<keyword evidence="2" id="KW-1133">Transmembrane helix</keyword>
<organism evidence="3 4">
    <name type="scientific">Paramicrobacterium humi</name>
    <dbReference type="NCBI Taxonomy" id="640635"/>
    <lineage>
        <taxon>Bacteria</taxon>
        <taxon>Bacillati</taxon>
        <taxon>Actinomycetota</taxon>
        <taxon>Actinomycetes</taxon>
        <taxon>Micrococcales</taxon>
        <taxon>Microbacteriaceae</taxon>
        <taxon>Paramicrobacterium</taxon>
    </lineage>
</organism>
<reference evidence="3 4" key="1">
    <citation type="submission" date="2016-10" db="EMBL/GenBank/DDBJ databases">
        <authorList>
            <person name="de Groot N.N."/>
        </authorList>
    </citation>
    <scope>NUCLEOTIDE SEQUENCE [LARGE SCALE GENOMIC DNA]</scope>
    <source>
        <strain evidence="3 4">DSM 21799</strain>
    </source>
</reference>
<feature type="transmembrane region" description="Helical" evidence="2">
    <location>
        <begin position="70"/>
        <end position="92"/>
    </location>
</feature>
<dbReference type="Proteomes" id="UP000199183">
    <property type="component" value="Unassembled WGS sequence"/>
</dbReference>
<feature type="transmembrane region" description="Helical" evidence="2">
    <location>
        <begin position="137"/>
        <end position="157"/>
    </location>
</feature>
<proteinExistence type="predicted"/>